<proteinExistence type="predicted"/>
<keyword evidence="2" id="KW-1185">Reference proteome</keyword>
<evidence type="ECO:0000313" key="1">
    <source>
        <dbReference type="EMBL" id="ERN04727.1"/>
    </source>
</evidence>
<dbReference type="Proteomes" id="UP000017836">
    <property type="component" value="Unassembled WGS sequence"/>
</dbReference>
<dbReference type="STRING" id="13333.W1P4E0"/>
<sequence length="166" mass="19166">MVVLTSLQVREELKWVWQSSNSCPTLPVDRNDWCKLLGAKGNLMIVGDSINHQVQWSLTNALIGNFSNDPRIVKDEYPVCRTCQGFPLCEDVLGAGRGINVSFIRNDKLSAVIKPSENREANFYQWPWLDYIDLWEIKYLLLNRGAHYEPDHAYVESLNSTLFYLR</sequence>
<dbReference type="AlphaFoldDB" id="W1P4E0"/>
<protein>
    <submittedName>
        <fullName evidence="1">Uncharacterized protein</fullName>
    </submittedName>
</protein>
<gene>
    <name evidence="1" type="ORF">AMTR_s00186p00021680</name>
</gene>
<reference evidence="2" key="1">
    <citation type="journal article" date="2013" name="Science">
        <title>The Amborella genome and the evolution of flowering plants.</title>
        <authorList>
            <consortium name="Amborella Genome Project"/>
        </authorList>
    </citation>
    <scope>NUCLEOTIDE SEQUENCE [LARGE SCALE GENOMIC DNA]</scope>
</reference>
<dbReference type="HOGENOM" id="CLU_1604973_0_0_1"/>
<accession>W1P4E0</accession>
<organism evidence="1 2">
    <name type="scientific">Amborella trichopoda</name>
    <dbReference type="NCBI Taxonomy" id="13333"/>
    <lineage>
        <taxon>Eukaryota</taxon>
        <taxon>Viridiplantae</taxon>
        <taxon>Streptophyta</taxon>
        <taxon>Embryophyta</taxon>
        <taxon>Tracheophyta</taxon>
        <taxon>Spermatophyta</taxon>
        <taxon>Magnoliopsida</taxon>
        <taxon>Amborellales</taxon>
        <taxon>Amborellaceae</taxon>
        <taxon>Amborella</taxon>
    </lineage>
</organism>
<dbReference type="Gramene" id="ERN04727">
    <property type="protein sequence ID" value="ERN04727"/>
    <property type="gene ID" value="AMTR_s00186p00021680"/>
</dbReference>
<dbReference type="EMBL" id="KI394180">
    <property type="protein sequence ID" value="ERN04727.1"/>
    <property type="molecule type" value="Genomic_DNA"/>
</dbReference>
<evidence type="ECO:0000313" key="2">
    <source>
        <dbReference type="Proteomes" id="UP000017836"/>
    </source>
</evidence>
<name>W1P4E0_AMBTC</name>